<feature type="transmembrane region" description="Helical" evidence="2">
    <location>
        <begin position="82"/>
        <end position="104"/>
    </location>
</feature>
<keyword evidence="2" id="KW-0472">Membrane</keyword>
<feature type="transmembrane region" description="Helical" evidence="2">
    <location>
        <begin position="116"/>
        <end position="135"/>
    </location>
</feature>
<evidence type="ECO:0000313" key="4">
    <source>
        <dbReference type="Proteomes" id="UP001501777"/>
    </source>
</evidence>
<evidence type="ECO:0000256" key="2">
    <source>
        <dbReference type="SAM" id="Phobius"/>
    </source>
</evidence>
<feature type="compositionally biased region" description="Polar residues" evidence="1">
    <location>
        <begin position="12"/>
        <end position="29"/>
    </location>
</feature>
<keyword evidence="2" id="KW-0812">Transmembrane</keyword>
<keyword evidence="2" id="KW-1133">Transmembrane helix</keyword>
<sequence>MPPPLPGRFTARMTTQHTVAQPTSPSGTTEPDRRAWVAPLVATVLLMFLGPAALFFGGLSAMATDACGPDHCSAALDSRLSVIYGTLSYGTLPTLAALFTAWALPWRLRWLPWRAGAAVASLLPSLFVLLMVFTLPAP</sequence>
<evidence type="ECO:0000313" key="3">
    <source>
        <dbReference type="EMBL" id="GAA2481963.1"/>
    </source>
</evidence>
<proteinExistence type="predicted"/>
<feature type="transmembrane region" description="Helical" evidence="2">
    <location>
        <begin position="36"/>
        <end position="62"/>
    </location>
</feature>
<dbReference type="EMBL" id="BAAASG010000005">
    <property type="protein sequence ID" value="GAA2481963.1"/>
    <property type="molecule type" value="Genomic_DNA"/>
</dbReference>
<reference evidence="4" key="1">
    <citation type="journal article" date="2019" name="Int. J. Syst. Evol. Microbiol.">
        <title>The Global Catalogue of Microorganisms (GCM) 10K type strain sequencing project: providing services to taxonomists for standard genome sequencing and annotation.</title>
        <authorList>
            <consortium name="The Broad Institute Genomics Platform"/>
            <consortium name="The Broad Institute Genome Sequencing Center for Infectious Disease"/>
            <person name="Wu L."/>
            <person name="Ma J."/>
        </authorList>
    </citation>
    <scope>NUCLEOTIDE SEQUENCE [LARGE SCALE GENOMIC DNA]</scope>
    <source>
        <strain evidence="4">JCM 4395</strain>
    </source>
</reference>
<name>A0ABP5YKN8_STRLO</name>
<accession>A0ABP5YKN8</accession>
<gene>
    <name evidence="3" type="ORF">GCM10010276_18730</name>
</gene>
<comment type="caution">
    <text evidence="3">The sequence shown here is derived from an EMBL/GenBank/DDBJ whole genome shotgun (WGS) entry which is preliminary data.</text>
</comment>
<organism evidence="3 4">
    <name type="scientific">Streptomyces longisporus</name>
    <dbReference type="NCBI Taxonomy" id="1948"/>
    <lineage>
        <taxon>Bacteria</taxon>
        <taxon>Bacillati</taxon>
        <taxon>Actinomycetota</taxon>
        <taxon>Actinomycetes</taxon>
        <taxon>Kitasatosporales</taxon>
        <taxon>Streptomycetaceae</taxon>
        <taxon>Streptomyces</taxon>
    </lineage>
</organism>
<protein>
    <submittedName>
        <fullName evidence="3">Uncharacterized protein</fullName>
    </submittedName>
</protein>
<keyword evidence="4" id="KW-1185">Reference proteome</keyword>
<dbReference type="Proteomes" id="UP001501777">
    <property type="component" value="Unassembled WGS sequence"/>
</dbReference>
<evidence type="ECO:0000256" key="1">
    <source>
        <dbReference type="SAM" id="MobiDB-lite"/>
    </source>
</evidence>
<feature type="region of interest" description="Disordered" evidence="1">
    <location>
        <begin position="1"/>
        <end position="31"/>
    </location>
</feature>